<feature type="region of interest" description="Disordered" evidence="1">
    <location>
        <begin position="396"/>
        <end position="457"/>
    </location>
</feature>
<feature type="compositionally biased region" description="Low complexity" evidence="1">
    <location>
        <begin position="416"/>
        <end position="426"/>
    </location>
</feature>
<protein>
    <submittedName>
        <fullName evidence="2">Uncharacterized protein</fullName>
    </submittedName>
</protein>
<organism evidence="2">
    <name type="scientific">Timema bartmani</name>
    <dbReference type="NCBI Taxonomy" id="61472"/>
    <lineage>
        <taxon>Eukaryota</taxon>
        <taxon>Metazoa</taxon>
        <taxon>Ecdysozoa</taxon>
        <taxon>Arthropoda</taxon>
        <taxon>Hexapoda</taxon>
        <taxon>Insecta</taxon>
        <taxon>Pterygota</taxon>
        <taxon>Neoptera</taxon>
        <taxon>Polyneoptera</taxon>
        <taxon>Phasmatodea</taxon>
        <taxon>Timematodea</taxon>
        <taxon>Timematoidea</taxon>
        <taxon>Timematidae</taxon>
        <taxon>Timema</taxon>
    </lineage>
</organism>
<accession>A0A7R9EMU6</accession>
<dbReference type="EMBL" id="OD564387">
    <property type="protein sequence ID" value="CAD7438143.1"/>
    <property type="molecule type" value="Genomic_DNA"/>
</dbReference>
<evidence type="ECO:0000313" key="2">
    <source>
        <dbReference type="EMBL" id="CAD7438143.1"/>
    </source>
</evidence>
<feature type="compositionally biased region" description="Basic and acidic residues" evidence="1">
    <location>
        <begin position="447"/>
        <end position="457"/>
    </location>
</feature>
<dbReference type="AlphaFoldDB" id="A0A7R9EMU6"/>
<feature type="region of interest" description="Disordered" evidence="1">
    <location>
        <begin position="292"/>
        <end position="312"/>
    </location>
</feature>
<feature type="region of interest" description="Disordered" evidence="1">
    <location>
        <begin position="231"/>
        <end position="274"/>
    </location>
</feature>
<proteinExistence type="predicted"/>
<evidence type="ECO:0000256" key="1">
    <source>
        <dbReference type="SAM" id="MobiDB-lite"/>
    </source>
</evidence>
<feature type="compositionally biased region" description="Basic and acidic residues" evidence="1">
    <location>
        <begin position="241"/>
        <end position="250"/>
    </location>
</feature>
<sequence>MNLISKGFIWSGPPSFVSSSGPSSPNALSDFFSRGGGTSESSEMSLSASLISTDGYDEFTASLAHIFPAVLNQDLSSVGILLEETNDYSATQDVRKSYTDILSQGDDSLLLPVAATREGGDSGEVTPVSVSASSDFDFGSDSGVRCEEGEEREVSISADLDVTVVEELGEEQCASMSTEKETQHIDVPELSKEALSPGESYAKALKSVENIDKKLKVGTTSATKFVGEWVLETTTGPPDKASPKSDETEHSNTGLEVDLTEDEERTITSSMTTTSPARKSIFQVFGSPLVKQMSNKESHESTTSLESSEKEINLGVTTQSSASIDKDDLNSTASPIPVPISEHPEISPAGSQVSCLDTKPLLIKKVTSETLHHRHISKSPVVSSFTREHKLYSSKMHDVNESLPNSPKIAGALDGSQPSTSQSPQSRGRAVVTSYNIPSSSSGPSSWRKEADLSQRTDPVKCVRVVESFEPKCSTPILTLASSLADSSNVLRGFKVLKDEPQ</sequence>
<gene>
    <name evidence="2" type="ORF">TBIB3V08_LOCUS740</name>
</gene>
<name>A0A7R9EMU6_9NEOP</name>
<reference evidence="2" key="1">
    <citation type="submission" date="2020-11" db="EMBL/GenBank/DDBJ databases">
        <authorList>
            <person name="Tran Van P."/>
        </authorList>
    </citation>
    <scope>NUCLEOTIDE SEQUENCE</scope>
</reference>